<evidence type="ECO:0008006" key="5">
    <source>
        <dbReference type="Google" id="ProtNLM"/>
    </source>
</evidence>
<evidence type="ECO:0000313" key="3">
    <source>
        <dbReference type="EMBL" id="SFI50133.1"/>
    </source>
</evidence>
<reference evidence="3 4" key="1">
    <citation type="submission" date="2016-10" db="EMBL/GenBank/DDBJ databases">
        <authorList>
            <person name="de Groot N.N."/>
        </authorList>
    </citation>
    <scope>NUCLEOTIDE SEQUENCE [LARGE SCALE GENOMIC DNA]</scope>
    <source>
        <strain evidence="3 4">RK1</strain>
    </source>
</reference>
<sequence length="386" mass="44138">MSKLFSRSLAEEIRKREGKFPILAVTGPRQSGKTTLLKSLFPDYTYVSLEDPDNRSFAEDDPNGFLQLYPGRTILDEVQRVPALFSYLQTAVDESGEMGQYILSGSQNFHLLKNITQTLAGRVALFRLLPLDHEEMGSAGILPDTYAEACIRGCYPAVFHRDIDPADFYENYVRTYIEKDVTELVNIRDTQSFRTFLGLCAARAGQLLNLNAIANECNISQPTAKAWLSILESSYIVFLLYPYHENFNKRLVKTPKLYFYDTGLISYLLEIREKSEIVTNRLKGNIFENLVVANFLKINEHRYQHRHYYFWQDHNGLEVDLLRKTAEAFDAYEIKATQTLTSELFKGLNLFSDVAKPATVHTHLIYGGEGSLTRSNTDVLGWKHAR</sequence>
<accession>A0A1I3IQT9</accession>
<dbReference type="OrthoDB" id="9778168at2"/>
<evidence type="ECO:0000259" key="2">
    <source>
        <dbReference type="Pfam" id="PF13635"/>
    </source>
</evidence>
<keyword evidence="4" id="KW-1185">Reference proteome</keyword>
<proteinExistence type="predicted"/>
<dbReference type="PANTHER" id="PTHR43566:SF2">
    <property type="entry name" value="DUF4143 DOMAIN-CONTAINING PROTEIN"/>
    <property type="match status" value="1"/>
</dbReference>
<dbReference type="Pfam" id="PF13635">
    <property type="entry name" value="DUF4143"/>
    <property type="match status" value="1"/>
</dbReference>
<feature type="domain" description="DUF4143" evidence="2">
    <location>
        <begin position="178"/>
        <end position="336"/>
    </location>
</feature>
<dbReference type="InterPro" id="IPR025420">
    <property type="entry name" value="DUF4143"/>
</dbReference>
<gene>
    <name evidence="3" type="ORF">SAMN05444682_104179</name>
</gene>
<organism evidence="3 4">
    <name type="scientific">Parapedobacter indicus</name>
    <dbReference type="NCBI Taxonomy" id="1477437"/>
    <lineage>
        <taxon>Bacteria</taxon>
        <taxon>Pseudomonadati</taxon>
        <taxon>Bacteroidota</taxon>
        <taxon>Sphingobacteriia</taxon>
        <taxon>Sphingobacteriales</taxon>
        <taxon>Sphingobacteriaceae</taxon>
        <taxon>Parapedobacter</taxon>
    </lineage>
</organism>
<evidence type="ECO:0000259" key="1">
    <source>
        <dbReference type="Pfam" id="PF13173"/>
    </source>
</evidence>
<protein>
    <recommendedName>
        <fullName evidence="5">AAA+ ATPase domain-containing protein</fullName>
    </recommendedName>
</protein>
<dbReference type="InterPro" id="IPR027417">
    <property type="entry name" value="P-loop_NTPase"/>
</dbReference>
<dbReference type="PANTHER" id="PTHR43566">
    <property type="entry name" value="CONSERVED PROTEIN"/>
    <property type="match status" value="1"/>
</dbReference>
<dbReference type="Pfam" id="PF13173">
    <property type="entry name" value="AAA_14"/>
    <property type="match status" value="1"/>
</dbReference>
<dbReference type="Proteomes" id="UP000198670">
    <property type="component" value="Unassembled WGS sequence"/>
</dbReference>
<dbReference type="RefSeq" id="WP_090626444.1">
    <property type="nucleotide sequence ID" value="NZ_FOQO01000004.1"/>
</dbReference>
<evidence type="ECO:0000313" key="4">
    <source>
        <dbReference type="Proteomes" id="UP000198670"/>
    </source>
</evidence>
<dbReference type="STRING" id="1477437.SAMN05444682_104179"/>
<name>A0A1I3IQT9_9SPHI</name>
<feature type="domain" description="AAA" evidence="1">
    <location>
        <begin position="20"/>
        <end position="136"/>
    </location>
</feature>
<dbReference type="EMBL" id="FOQO01000004">
    <property type="protein sequence ID" value="SFI50133.1"/>
    <property type="molecule type" value="Genomic_DNA"/>
</dbReference>
<dbReference type="AlphaFoldDB" id="A0A1I3IQT9"/>
<dbReference type="InterPro" id="IPR041682">
    <property type="entry name" value="AAA_14"/>
</dbReference>
<dbReference type="SUPFAM" id="SSF52540">
    <property type="entry name" value="P-loop containing nucleoside triphosphate hydrolases"/>
    <property type="match status" value="1"/>
</dbReference>